<name>A0AAW9QHP1_9CHRO</name>
<proteinExistence type="predicted"/>
<comment type="caution">
    <text evidence="1">The sequence shown here is derived from an EMBL/GenBank/DDBJ whole genome shotgun (WGS) entry which is preliminary data.</text>
</comment>
<keyword evidence="2" id="KW-1185">Reference proteome</keyword>
<protein>
    <submittedName>
        <fullName evidence="1">Uncharacterized protein</fullName>
    </submittedName>
</protein>
<accession>A0AAW9QHP1</accession>
<organism evidence="1 2">
    <name type="scientific">Pannus brasiliensis CCIBt3594</name>
    <dbReference type="NCBI Taxonomy" id="1427578"/>
    <lineage>
        <taxon>Bacteria</taxon>
        <taxon>Bacillati</taxon>
        <taxon>Cyanobacteriota</taxon>
        <taxon>Cyanophyceae</taxon>
        <taxon>Oscillatoriophycideae</taxon>
        <taxon>Chroococcales</taxon>
        <taxon>Microcystaceae</taxon>
        <taxon>Pannus</taxon>
    </lineage>
</organism>
<dbReference type="Proteomes" id="UP001328733">
    <property type="component" value="Unassembled WGS sequence"/>
</dbReference>
<dbReference type="AlphaFoldDB" id="A0AAW9QHP1"/>
<sequence length="154" mass="17167">MSIYLLIQQRRIYFGHFPMKIANRIVLFSLALGLGLGTMTKPSRADHSLATAMQQNATIAEEVARLTEAHDVLCDVENSNQTYYYPAERGRSGTAWKQIALCFKDEADMKKAREYFQQGGDLGFYGAPGVVGVLVVAYTWEGYGAGRILSLEYL</sequence>
<reference evidence="1 2" key="1">
    <citation type="submission" date="2024-01" db="EMBL/GenBank/DDBJ databases">
        <title>Genomic insights into the taxonomy and metabolism of the cyanobacterium Pannus brasiliensis CCIBt3594.</title>
        <authorList>
            <person name="Machado M."/>
            <person name="Botero N.B."/>
            <person name="Andreote A.P.D."/>
            <person name="Feitosa A.M.T."/>
            <person name="Popin R."/>
            <person name="Sivonen K."/>
            <person name="Fiore M.F."/>
        </authorList>
    </citation>
    <scope>NUCLEOTIDE SEQUENCE [LARGE SCALE GENOMIC DNA]</scope>
    <source>
        <strain evidence="1 2">CCIBt3594</strain>
    </source>
</reference>
<evidence type="ECO:0000313" key="1">
    <source>
        <dbReference type="EMBL" id="MEG3437325.1"/>
    </source>
</evidence>
<gene>
    <name evidence="1" type="ORF">V0288_09360</name>
</gene>
<dbReference type="RefSeq" id="WP_332864806.1">
    <property type="nucleotide sequence ID" value="NZ_JBAFSM010000014.1"/>
</dbReference>
<evidence type="ECO:0000313" key="2">
    <source>
        <dbReference type="Proteomes" id="UP001328733"/>
    </source>
</evidence>
<dbReference type="SUPFAM" id="SSF81901">
    <property type="entry name" value="HCP-like"/>
    <property type="match status" value="1"/>
</dbReference>
<dbReference type="EMBL" id="JBAFSM010000014">
    <property type="protein sequence ID" value="MEG3437325.1"/>
    <property type="molecule type" value="Genomic_DNA"/>
</dbReference>